<comment type="caution">
    <text evidence="4">The sequence shown here is derived from an EMBL/GenBank/DDBJ whole genome shotgun (WGS) entry which is preliminary data.</text>
</comment>
<evidence type="ECO:0000313" key="5">
    <source>
        <dbReference type="Proteomes" id="UP001378960"/>
    </source>
</evidence>
<keyword evidence="3" id="KW-0732">Signal</keyword>
<dbReference type="InterPro" id="IPR034543">
    <property type="entry name" value="LCL2"/>
</dbReference>
<evidence type="ECO:0000256" key="3">
    <source>
        <dbReference type="ARBA" id="ARBA00022729"/>
    </source>
</evidence>
<evidence type="ECO:0000256" key="1">
    <source>
        <dbReference type="ARBA" id="ARBA00010545"/>
    </source>
</evidence>
<name>A0AAV5R7Q8_PICKL</name>
<dbReference type="GO" id="GO:0036503">
    <property type="term" value="P:ERAD pathway"/>
    <property type="evidence" value="ECO:0007669"/>
    <property type="project" value="TreeGrafter"/>
</dbReference>
<protein>
    <recommendedName>
        <fullName evidence="2">Long chronological lifespan protein 2</fullName>
    </recommendedName>
</protein>
<dbReference type="PANTHER" id="PTHR38425:SF1">
    <property type="entry name" value="LONG CHRONOLOGICAL LIFESPAN PROTEIN 2"/>
    <property type="match status" value="1"/>
</dbReference>
<dbReference type="EMBL" id="BTGB01000005">
    <property type="protein sequence ID" value="GMM47355.1"/>
    <property type="molecule type" value="Genomic_DNA"/>
</dbReference>
<evidence type="ECO:0000313" key="4">
    <source>
        <dbReference type="EMBL" id="GMM47355.1"/>
    </source>
</evidence>
<dbReference type="Proteomes" id="UP001378960">
    <property type="component" value="Unassembled WGS sequence"/>
</dbReference>
<reference evidence="4 5" key="1">
    <citation type="journal article" date="2023" name="Elife">
        <title>Identification of key yeast species and microbe-microbe interactions impacting larval growth of Drosophila in the wild.</title>
        <authorList>
            <person name="Mure A."/>
            <person name="Sugiura Y."/>
            <person name="Maeda R."/>
            <person name="Honda K."/>
            <person name="Sakurai N."/>
            <person name="Takahashi Y."/>
            <person name="Watada M."/>
            <person name="Katoh T."/>
            <person name="Gotoh A."/>
            <person name="Gotoh Y."/>
            <person name="Taniguchi I."/>
            <person name="Nakamura K."/>
            <person name="Hayashi T."/>
            <person name="Katayama T."/>
            <person name="Uemura T."/>
            <person name="Hattori Y."/>
        </authorList>
    </citation>
    <scope>NUCLEOTIDE SEQUENCE [LARGE SCALE GENOMIC DNA]</scope>
    <source>
        <strain evidence="4 5">PK-24</strain>
    </source>
</reference>
<keyword evidence="5" id="KW-1185">Reference proteome</keyword>
<dbReference type="CDD" id="cd23996">
    <property type="entry name" value="LCL2-like"/>
    <property type="match status" value="1"/>
</dbReference>
<sequence>MMGIIPTEAFFDQFFQQQQQQQQHRHGQGQGQGEISYQDRFYRQECNNGFICPDTLTCVKRASECPCPFPDSQIKCILPGNNNKKSTNSYVCISKGDRDCKFVIDAYKGLV</sequence>
<proteinExistence type="inferred from homology"/>
<dbReference type="AlphaFoldDB" id="A0AAV5R7Q8"/>
<evidence type="ECO:0000256" key="2">
    <source>
        <dbReference type="ARBA" id="ARBA00018534"/>
    </source>
</evidence>
<accession>A0AAV5R7Q8</accession>
<gene>
    <name evidence="4" type="ORF">DAPK24_039300</name>
</gene>
<organism evidence="4 5">
    <name type="scientific">Pichia kluyveri</name>
    <name type="common">Yeast</name>
    <dbReference type="NCBI Taxonomy" id="36015"/>
    <lineage>
        <taxon>Eukaryota</taxon>
        <taxon>Fungi</taxon>
        <taxon>Dikarya</taxon>
        <taxon>Ascomycota</taxon>
        <taxon>Saccharomycotina</taxon>
        <taxon>Pichiomycetes</taxon>
        <taxon>Pichiales</taxon>
        <taxon>Pichiaceae</taxon>
        <taxon>Pichia</taxon>
    </lineage>
</organism>
<dbReference type="PANTHER" id="PTHR38425">
    <property type="entry name" value="LONG CHRONOLOGICAL LIFESPAN PROTEIN 2"/>
    <property type="match status" value="1"/>
</dbReference>
<comment type="similarity">
    <text evidence="1">Belongs to the LCL2 family.</text>
</comment>